<proteinExistence type="inferred from homology"/>
<evidence type="ECO:0000256" key="3">
    <source>
        <dbReference type="ARBA" id="ARBA00022692"/>
    </source>
</evidence>
<name>A0A4Q9GXW9_9BURK</name>
<sequence>MNSITQAPTLAQGSPARSARSAWLTRFQHPLVLGLLAVLMFAMTIPMTRLATVQEGHAQLPPAFIATARSVLAALVSALYLWHTRAAWPARAQWPCLVAVVAGGVLAFPLGMGWAVSQLPAWQVAMGTAILPLFTAALASVWMGQRPPARFWWAGLAGAALVAWFGWQQSAQAAASAVGLAPGLAGEGAGRVHPVGWAWGSLLVGLLGAAMAYVGGARAARHMPAAQVMSWAQLLALPLTAPLTLWAVQQALGGQVSTQALQQACAQVGAPAWWALLYVGVVSSWLGFLAWYAALARDALRVSQCQLLQPLVAVVLAHALLSEAVSAWALPVGLCVALCMWFGQRSLRR</sequence>
<feature type="transmembrane region" description="Helical" evidence="6">
    <location>
        <begin position="272"/>
        <end position="293"/>
    </location>
</feature>
<feature type="transmembrane region" description="Helical" evidence="6">
    <location>
        <begin position="197"/>
        <end position="216"/>
    </location>
</feature>
<keyword evidence="5 6" id="KW-0472">Membrane</keyword>
<evidence type="ECO:0000256" key="2">
    <source>
        <dbReference type="ARBA" id="ARBA00007362"/>
    </source>
</evidence>
<feature type="transmembrane region" description="Helical" evidence="6">
    <location>
        <begin position="30"/>
        <end position="51"/>
    </location>
</feature>
<dbReference type="SUPFAM" id="SSF103481">
    <property type="entry name" value="Multidrug resistance efflux transporter EmrE"/>
    <property type="match status" value="2"/>
</dbReference>
<feature type="transmembrane region" description="Helical" evidence="6">
    <location>
        <begin position="151"/>
        <end position="167"/>
    </location>
</feature>
<evidence type="ECO:0000256" key="1">
    <source>
        <dbReference type="ARBA" id="ARBA00004141"/>
    </source>
</evidence>
<dbReference type="AlphaFoldDB" id="A0A4Q9GXW9"/>
<dbReference type="GO" id="GO:0016020">
    <property type="term" value="C:membrane"/>
    <property type="evidence" value="ECO:0007669"/>
    <property type="project" value="UniProtKB-SubCell"/>
</dbReference>
<comment type="similarity">
    <text evidence="2">Belongs to the EamA transporter family.</text>
</comment>
<dbReference type="EMBL" id="SIXI01000004">
    <property type="protein sequence ID" value="TBO30256.1"/>
    <property type="molecule type" value="Genomic_DNA"/>
</dbReference>
<dbReference type="OrthoDB" id="9784288at2"/>
<dbReference type="Pfam" id="PF00892">
    <property type="entry name" value="EamA"/>
    <property type="match status" value="2"/>
</dbReference>
<organism evidence="8 9">
    <name type="scientific">Aquabacterium lacunae</name>
    <dbReference type="NCBI Taxonomy" id="2528630"/>
    <lineage>
        <taxon>Bacteria</taxon>
        <taxon>Pseudomonadati</taxon>
        <taxon>Pseudomonadota</taxon>
        <taxon>Betaproteobacteria</taxon>
        <taxon>Burkholderiales</taxon>
        <taxon>Aquabacterium</taxon>
    </lineage>
</organism>
<evidence type="ECO:0000256" key="5">
    <source>
        <dbReference type="ARBA" id="ARBA00023136"/>
    </source>
</evidence>
<dbReference type="PANTHER" id="PTHR32322:SF2">
    <property type="entry name" value="EAMA DOMAIN-CONTAINING PROTEIN"/>
    <property type="match status" value="1"/>
</dbReference>
<evidence type="ECO:0000259" key="7">
    <source>
        <dbReference type="Pfam" id="PF00892"/>
    </source>
</evidence>
<feature type="transmembrane region" description="Helical" evidence="6">
    <location>
        <begin position="94"/>
        <end position="116"/>
    </location>
</feature>
<dbReference type="InterPro" id="IPR050638">
    <property type="entry name" value="AA-Vitamin_Transporters"/>
</dbReference>
<evidence type="ECO:0000256" key="6">
    <source>
        <dbReference type="SAM" id="Phobius"/>
    </source>
</evidence>
<dbReference type="Proteomes" id="UP000292120">
    <property type="component" value="Unassembled WGS sequence"/>
</dbReference>
<feature type="transmembrane region" description="Helical" evidence="6">
    <location>
        <begin position="327"/>
        <end position="343"/>
    </location>
</feature>
<dbReference type="RefSeq" id="WP_130968248.1">
    <property type="nucleotide sequence ID" value="NZ_SIXI01000004.1"/>
</dbReference>
<keyword evidence="3 6" id="KW-0812">Transmembrane</keyword>
<evidence type="ECO:0000313" key="8">
    <source>
        <dbReference type="EMBL" id="TBO30256.1"/>
    </source>
</evidence>
<accession>A0A4Q9GXW9</accession>
<evidence type="ECO:0000256" key="4">
    <source>
        <dbReference type="ARBA" id="ARBA00022989"/>
    </source>
</evidence>
<dbReference type="InterPro" id="IPR037185">
    <property type="entry name" value="EmrE-like"/>
</dbReference>
<feature type="transmembrane region" description="Helical" evidence="6">
    <location>
        <begin position="63"/>
        <end position="82"/>
    </location>
</feature>
<dbReference type="InterPro" id="IPR000620">
    <property type="entry name" value="EamA_dom"/>
</dbReference>
<feature type="domain" description="EamA" evidence="7">
    <location>
        <begin position="32"/>
        <end position="158"/>
    </location>
</feature>
<feature type="domain" description="EamA" evidence="7">
    <location>
        <begin position="202"/>
        <end position="338"/>
    </location>
</feature>
<dbReference type="PANTHER" id="PTHR32322">
    <property type="entry name" value="INNER MEMBRANE TRANSPORTER"/>
    <property type="match status" value="1"/>
</dbReference>
<protein>
    <submittedName>
        <fullName evidence="8">DMT family transporter</fullName>
    </submittedName>
</protein>
<comment type="subcellular location">
    <subcellularLocation>
        <location evidence="1">Membrane</location>
        <topology evidence="1">Multi-pass membrane protein</topology>
    </subcellularLocation>
</comment>
<feature type="transmembrane region" description="Helical" evidence="6">
    <location>
        <begin position="122"/>
        <end position="144"/>
    </location>
</feature>
<comment type="caution">
    <text evidence="8">The sequence shown here is derived from an EMBL/GenBank/DDBJ whole genome shotgun (WGS) entry which is preliminary data.</text>
</comment>
<reference evidence="8 9" key="1">
    <citation type="submission" date="2019-02" db="EMBL/GenBank/DDBJ databases">
        <title>Aquabacterium sp. strain KMB7.</title>
        <authorList>
            <person name="Chen W.-M."/>
        </authorList>
    </citation>
    <scope>NUCLEOTIDE SEQUENCE [LARGE SCALE GENOMIC DNA]</scope>
    <source>
        <strain evidence="8 9">KMB7</strain>
    </source>
</reference>
<keyword evidence="4 6" id="KW-1133">Transmembrane helix</keyword>
<evidence type="ECO:0000313" key="9">
    <source>
        <dbReference type="Proteomes" id="UP000292120"/>
    </source>
</evidence>
<keyword evidence="9" id="KW-1185">Reference proteome</keyword>
<gene>
    <name evidence="8" type="ORF">EYS42_11220</name>
</gene>